<evidence type="ECO:0000256" key="2">
    <source>
        <dbReference type="ARBA" id="ARBA00010112"/>
    </source>
</evidence>
<evidence type="ECO:0000256" key="1">
    <source>
        <dbReference type="ARBA" id="ARBA00004613"/>
    </source>
</evidence>
<dbReference type="OrthoDB" id="5824632at2759"/>
<keyword evidence="4 5" id="KW-0732">Signal</keyword>
<dbReference type="GO" id="GO:0005576">
    <property type="term" value="C:extracellular region"/>
    <property type="evidence" value="ECO:0007669"/>
    <property type="project" value="UniProtKB-SubCell"/>
</dbReference>
<comment type="similarity">
    <text evidence="2">Belongs to the nematode transthyretin-like family.</text>
</comment>
<feature type="chain" id="PRO_5035713716" description="Transthyretin-like family protein" evidence="5">
    <location>
        <begin position="21"/>
        <end position="137"/>
    </location>
</feature>
<accession>A0A8S1HY50</accession>
<organism evidence="6 7">
    <name type="scientific">Caenorhabditis auriculariae</name>
    <dbReference type="NCBI Taxonomy" id="2777116"/>
    <lineage>
        <taxon>Eukaryota</taxon>
        <taxon>Metazoa</taxon>
        <taxon>Ecdysozoa</taxon>
        <taxon>Nematoda</taxon>
        <taxon>Chromadorea</taxon>
        <taxon>Rhabditida</taxon>
        <taxon>Rhabditina</taxon>
        <taxon>Rhabditomorpha</taxon>
        <taxon>Rhabditoidea</taxon>
        <taxon>Rhabditidae</taxon>
        <taxon>Peloderinae</taxon>
        <taxon>Caenorhabditis</taxon>
    </lineage>
</organism>
<feature type="signal peptide" evidence="5">
    <location>
        <begin position="1"/>
        <end position="20"/>
    </location>
</feature>
<comment type="caution">
    <text evidence="6">The sequence shown here is derived from an EMBL/GenBank/DDBJ whole genome shotgun (WGS) entry which is preliminary data.</text>
</comment>
<name>A0A8S1HY50_9PELO</name>
<dbReference type="PANTHER" id="PTHR21700">
    <property type="entry name" value="TRANSTHYRETIN-LIKE FAMILY PROTEIN-RELATED"/>
    <property type="match status" value="1"/>
</dbReference>
<keyword evidence="3" id="KW-0964">Secreted</keyword>
<dbReference type="InterPro" id="IPR038479">
    <property type="entry name" value="Transthyretin-like_sf"/>
</dbReference>
<evidence type="ECO:0000256" key="4">
    <source>
        <dbReference type="ARBA" id="ARBA00022729"/>
    </source>
</evidence>
<dbReference type="Pfam" id="PF01060">
    <property type="entry name" value="TTR-52"/>
    <property type="match status" value="1"/>
</dbReference>
<dbReference type="InterPro" id="IPR001534">
    <property type="entry name" value="Transthyretin-like"/>
</dbReference>
<protein>
    <recommendedName>
        <fullName evidence="8">Transthyretin-like family protein</fullName>
    </recommendedName>
</protein>
<dbReference type="EMBL" id="CAJGYM010000173">
    <property type="protein sequence ID" value="CAD6199407.1"/>
    <property type="molecule type" value="Genomic_DNA"/>
</dbReference>
<evidence type="ECO:0000256" key="3">
    <source>
        <dbReference type="ARBA" id="ARBA00022525"/>
    </source>
</evidence>
<evidence type="ECO:0000256" key="5">
    <source>
        <dbReference type="SAM" id="SignalP"/>
    </source>
</evidence>
<dbReference type="GO" id="GO:0009986">
    <property type="term" value="C:cell surface"/>
    <property type="evidence" value="ECO:0007669"/>
    <property type="project" value="InterPro"/>
</dbReference>
<dbReference type="AlphaFoldDB" id="A0A8S1HY50"/>
<evidence type="ECO:0000313" key="7">
    <source>
        <dbReference type="Proteomes" id="UP000835052"/>
    </source>
</evidence>
<dbReference type="Proteomes" id="UP000835052">
    <property type="component" value="Unassembled WGS sequence"/>
</dbReference>
<evidence type="ECO:0008006" key="8">
    <source>
        <dbReference type="Google" id="ProtNLM"/>
    </source>
</evidence>
<reference evidence="6" key="1">
    <citation type="submission" date="2020-10" db="EMBL/GenBank/DDBJ databases">
        <authorList>
            <person name="Kikuchi T."/>
        </authorList>
    </citation>
    <scope>NUCLEOTIDE SEQUENCE</scope>
    <source>
        <strain evidence="6">NKZ352</strain>
    </source>
</reference>
<keyword evidence="7" id="KW-1185">Reference proteome</keyword>
<evidence type="ECO:0000313" key="6">
    <source>
        <dbReference type="EMBL" id="CAD6199407.1"/>
    </source>
</evidence>
<proteinExistence type="inferred from homology"/>
<comment type="subcellular location">
    <subcellularLocation>
        <location evidence="1">Secreted</location>
    </subcellularLocation>
</comment>
<dbReference type="Gene3D" id="2.60.40.3330">
    <property type="match status" value="1"/>
</dbReference>
<dbReference type="PANTHER" id="PTHR21700:SF38">
    <property type="entry name" value="TRANSTHYRETIN-RELATED FAMILY DOMAIN-RELATED"/>
    <property type="match status" value="1"/>
</dbReference>
<gene>
    <name evidence="6" type="ORF">CAUJ_LOCUS15310</name>
</gene>
<sequence>MSSPLVSLFFLFCFCSYSYAGRVHVRGNVHCSHRANRQLMTVRLMEEDFSEVAVLNWFDSDDNLDETQVAYGEHFTVDGSEFEFGGIEPYIEVYHHCFGSPETVRIEITGPEEGGAYRLGDLVLDEGSRYHVFFNEF</sequence>